<sequence length="74" mass="7873">MALSVFVAGEDANSVFQGAIKPLIAECAKEYKLSDEELLKNRANEKSVGDGDAGCERAVLVATCYLEHKTAVIA</sequence>
<name>A0A835GQX5_SPOEX</name>
<accession>A0A835GQX5</accession>
<proteinExistence type="predicted"/>
<dbReference type="AlphaFoldDB" id="A0A835GQX5"/>
<evidence type="ECO:0000313" key="1">
    <source>
        <dbReference type="EMBL" id="KAF9420783.1"/>
    </source>
</evidence>
<keyword evidence="2" id="KW-1185">Reference proteome</keyword>
<evidence type="ECO:0000313" key="2">
    <source>
        <dbReference type="Proteomes" id="UP000648187"/>
    </source>
</evidence>
<organism evidence="1 2">
    <name type="scientific">Spodoptera exigua</name>
    <name type="common">Beet armyworm</name>
    <name type="synonym">Noctua fulgens</name>
    <dbReference type="NCBI Taxonomy" id="7107"/>
    <lineage>
        <taxon>Eukaryota</taxon>
        <taxon>Metazoa</taxon>
        <taxon>Ecdysozoa</taxon>
        <taxon>Arthropoda</taxon>
        <taxon>Hexapoda</taxon>
        <taxon>Insecta</taxon>
        <taxon>Pterygota</taxon>
        <taxon>Neoptera</taxon>
        <taxon>Endopterygota</taxon>
        <taxon>Lepidoptera</taxon>
        <taxon>Glossata</taxon>
        <taxon>Ditrysia</taxon>
        <taxon>Noctuoidea</taxon>
        <taxon>Noctuidae</taxon>
        <taxon>Amphipyrinae</taxon>
        <taxon>Spodoptera</taxon>
    </lineage>
</organism>
<dbReference type="EMBL" id="JACKWZ010000029">
    <property type="protein sequence ID" value="KAF9420783.1"/>
    <property type="molecule type" value="Genomic_DNA"/>
</dbReference>
<dbReference type="Proteomes" id="UP000648187">
    <property type="component" value="Unassembled WGS sequence"/>
</dbReference>
<gene>
    <name evidence="1" type="ORF">HW555_003131</name>
</gene>
<protein>
    <submittedName>
        <fullName evidence="1">Uncharacterized protein</fullName>
    </submittedName>
</protein>
<comment type="caution">
    <text evidence="1">The sequence shown here is derived from an EMBL/GenBank/DDBJ whole genome shotgun (WGS) entry which is preliminary data.</text>
</comment>
<reference evidence="1" key="1">
    <citation type="submission" date="2020-08" db="EMBL/GenBank/DDBJ databases">
        <title>Spodoptera exigua strain:BAW_Kor-Di-RS1 Genome sequencing and assembly.</title>
        <authorList>
            <person name="Kim J."/>
            <person name="Nam H.Y."/>
            <person name="Kwon M."/>
            <person name="Choi J.H."/>
            <person name="Cho S.R."/>
            <person name="Kim G.-H."/>
        </authorList>
    </citation>
    <scope>NUCLEOTIDE SEQUENCE</scope>
    <source>
        <strain evidence="1">BAW_Kor-Di-RS1</strain>
        <tissue evidence="1">Whole-body</tissue>
    </source>
</reference>